<dbReference type="Proteomes" id="UP000759131">
    <property type="component" value="Unassembled WGS sequence"/>
</dbReference>
<evidence type="ECO:0000256" key="1">
    <source>
        <dbReference type="ARBA" id="ARBA00022723"/>
    </source>
</evidence>
<dbReference type="AlphaFoldDB" id="A0A7R9L1K3"/>
<evidence type="ECO:0000259" key="2">
    <source>
        <dbReference type="SMART" id="SM00835"/>
    </source>
</evidence>
<evidence type="ECO:0000313" key="3">
    <source>
        <dbReference type="EMBL" id="CAD7632178.1"/>
    </source>
</evidence>
<dbReference type="InterPro" id="IPR017774">
    <property type="entry name" value="Bicupin_oxalate_deCO2ase/Oxase"/>
</dbReference>
<feature type="non-terminal residue" evidence="3">
    <location>
        <position position="1"/>
    </location>
</feature>
<feature type="domain" description="Cupin type-1" evidence="2">
    <location>
        <begin position="311"/>
        <end position="433"/>
    </location>
</feature>
<dbReference type="SUPFAM" id="SSF51182">
    <property type="entry name" value="RmlC-like cupins"/>
    <property type="match status" value="2"/>
</dbReference>
<dbReference type="Pfam" id="PF00190">
    <property type="entry name" value="Cupin_1"/>
    <property type="match status" value="3"/>
</dbReference>
<dbReference type="EMBL" id="CAJPIZ010010548">
    <property type="protein sequence ID" value="CAG2112608.1"/>
    <property type="molecule type" value="Genomic_DNA"/>
</dbReference>
<accession>A0A7R9L1K3</accession>
<dbReference type="InterPro" id="IPR014710">
    <property type="entry name" value="RmlC-like_jellyroll"/>
</dbReference>
<dbReference type="InterPro" id="IPR006045">
    <property type="entry name" value="Cupin_1"/>
</dbReference>
<organism evidence="3">
    <name type="scientific">Medioppia subpectinata</name>
    <dbReference type="NCBI Taxonomy" id="1979941"/>
    <lineage>
        <taxon>Eukaryota</taxon>
        <taxon>Metazoa</taxon>
        <taxon>Ecdysozoa</taxon>
        <taxon>Arthropoda</taxon>
        <taxon>Chelicerata</taxon>
        <taxon>Arachnida</taxon>
        <taxon>Acari</taxon>
        <taxon>Acariformes</taxon>
        <taxon>Sarcoptiformes</taxon>
        <taxon>Oribatida</taxon>
        <taxon>Brachypylina</taxon>
        <taxon>Oppioidea</taxon>
        <taxon>Oppiidae</taxon>
        <taxon>Medioppia</taxon>
    </lineage>
</organism>
<dbReference type="OrthoDB" id="10263073at2759"/>
<sequence>GLGSDGCFFLLAFNDGTFKTFQLIDWVRHVPLDVLAKNFQVLPETFANVPQGNLYIFASELPRPLAQEKAIAAEGTGEVPQTYAYFASTQPANATRWGGTAKIIDKTNFPVTTIAAAIVTLKPGALRELHWHPNADEWNYCVTGKARMGIFNADMSSTTVDIEAGDVGFVPKTTPHYVENTGTNDLVFLEVFPTDTYQDVSLATWLAHTPTRLVNAHLHTGERFLADIPKTKAVIEPWNRTWYPSHGIVFPTPYFEDVSLAEWLAHTPTQLVDEHFHPAPFMNAALERQNPSANRPPVTDAGSSPNYKYPFAFSRTSYYSGGWVRQVNVKDFAIATTMAGVQMKLIRGGVRELHFHVSSEWAYVIQGTCRITAVDENAKSFVEDVSAGDVWLFPAGIPHSIQVRPETFKNIPQDNLYIFASELPRPLAQEKAMAAEGTGEVPQTYAYFASSQPANVTRWGGTAKIVDKNNFPVTTIAAAIVTLKPGALRELHWHPNADEWNYCVTGKARMGIFNADLSATTVDIEAGDVGYVPKITPHYVENTGTTDLVFLEVFATDTYEGVSLATWLTHTPTRLVNAHLHTGERFLADIPKTKAVIQPWNRAWYPSYGINKQTGSETGSEQDQNK</sequence>
<proteinExistence type="predicted"/>
<keyword evidence="1" id="KW-0479">Metal-binding</keyword>
<dbReference type="CDD" id="cd20305">
    <property type="entry name" value="cupin_OxDC_C"/>
    <property type="match status" value="2"/>
</dbReference>
<name>A0A7R9L1K3_9ACAR</name>
<dbReference type="GO" id="GO:0046872">
    <property type="term" value="F:metal ion binding"/>
    <property type="evidence" value="ECO:0007669"/>
    <property type="project" value="UniProtKB-KW"/>
</dbReference>
<dbReference type="EMBL" id="OC865123">
    <property type="protein sequence ID" value="CAD7632178.1"/>
    <property type="molecule type" value="Genomic_DNA"/>
</dbReference>
<feature type="domain" description="Cupin type-1" evidence="2">
    <location>
        <begin position="447"/>
        <end position="588"/>
    </location>
</feature>
<dbReference type="PANTHER" id="PTHR35848:SF9">
    <property type="entry name" value="SLL1358 PROTEIN"/>
    <property type="match status" value="1"/>
</dbReference>
<dbReference type="InterPro" id="IPR011051">
    <property type="entry name" value="RmlC_Cupin_sf"/>
</dbReference>
<dbReference type="GO" id="GO:0033609">
    <property type="term" value="P:oxalate metabolic process"/>
    <property type="evidence" value="ECO:0007669"/>
    <property type="project" value="InterPro"/>
</dbReference>
<evidence type="ECO:0000313" key="4">
    <source>
        <dbReference type="Proteomes" id="UP000759131"/>
    </source>
</evidence>
<feature type="domain" description="Cupin type-1" evidence="2">
    <location>
        <begin position="85"/>
        <end position="226"/>
    </location>
</feature>
<dbReference type="NCBIfam" id="TIGR03404">
    <property type="entry name" value="bicupin_oxalic"/>
    <property type="match status" value="1"/>
</dbReference>
<dbReference type="InterPro" id="IPR051610">
    <property type="entry name" value="GPI/OXD"/>
</dbReference>
<protein>
    <recommendedName>
        <fullName evidence="2">Cupin type-1 domain-containing protein</fullName>
    </recommendedName>
</protein>
<dbReference type="PANTHER" id="PTHR35848">
    <property type="entry name" value="OXALATE-BINDING PROTEIN"/>
    <property type="match status" value="1"/>
</dbReference>
<keyword evidence="4" id="KW-1185">Reference proteome</keyword>
<dbReference type="Gene3D" id="2.60.120.10">
    <property type="entry name" value="Jelly Rolls"/>
    <property type="match status" value="4"/>
</dbReference>
<dbReference type="SMART" id="SM00835">
    <property type="entry name" value="Cupin_1"/>
    <property type="match status" value="3"/>
</dbReference>
<gene>
    <name evidence="3" type="ORF">OSB1V03_LOCUS12583</name>
</gene>
<reference evidence="3" key="1">
    <citation type="submission" date="2020-11" db="EMBL/GenBank/DDBJ databases">
        <authorList>
            <person name="Tran Van P."/>
        </authorList>
    </citation>
    <scope>NUCLEOTIDE SEQUENCE</scope>
</reference>